<dbReference type="Proteomes" id="UP000689195">
    <property type="component" value="Unassembled WGS sequence"/>
</dbReference>
<accession>A0A8S1SR58</accession>
<comment type="caution">
    <text evidence="1">The sequence shown here is derived from an EMBL/GenBank/DDBJ whole genome shotgun (WGS) entry which is preliminary data.</text>
</comment>
<organism evidence="1 2">
    <name type="scientific">Paramecium pentaurelia</name>
    <dbReference type="NCBI Taxonomy" id="43138"/>
    <lineage>
        <taxon>Eukaryota</taxon>
        <taxon>Sar</taxon>
        <taxon>Alveolata</taxon>
        <taxon>Ciliophora</taxon>
        <taxon>Intramacronucleata</taxon>
        <taxon>Oligohymenophorea</taxon>
        <taxon>Peniculida</taxon>
        <taxon>Parameciidae</taxon>
        <taxon>Paramecium</taxon>
    </lineage>
</organism>
<dbReference type="EMBL" id="CAJJDO010000009">
    <property type="protein sequence ID" value="CAD8140994.1"/>
    <property type="molecule type" value="Genomic_DNA"/>
</dbReference>
<gene>
    <name evidence="1" type="ORF">PPENT_87.1.T0090385</name>
</gene>
<protein>
    <submittedName>
        <fullName evidence="1">Uncharacterized protein</fullName>
    </submittedName>
</protein>
<sequence>MINFKQINFILKVRKTLYQNYHLFKQLELITIQKEGNLLNLKIILNIIKYVWSAIQQGIKNKVANHKCLQNHVSSYIQMNQIQH</sequence>
<evidence type="ECO:0000313" key="2">
    <source>
        <dbReference type="Proteomes" id="UP000689195"/>
    </source>
</evidence>
<reference evidence="1" key="1">
    <citation type="submission" date="2021-01" db="EMBL/GenBank/DDBJ databases">
        <authorList>
            <consortium name="Genoscope - CEA"/>
            <person name="William W."/>
        </authorList>
    </citation>
    <scope>NUCLEOTIDE SEQUENCE</scope>
</reference>
<dbReference type="AlphaFoldDB" id="A0A8S1SR58"/>
<proteinExistence type="predicted"/>
<name>A0A8S1SR58_9CILI</name>
<evidence type="ECO:0000313" key="1">
    <source>
        <dbReference type="EMBL" id="CAD8140994.1"/>
    </source>
</evidence>
<keyword evidence="2" id="KW-1185">Reference proteome</keyword>